<evidence type="ECO:0000313" key="3">
    <source>
        <dbReference type="Proteomes" id="UP000887565"/>
    </source>
</evidence>
<dbReference type="WBParaSite" id="nRc.2.0.1.t37930-RA">
    <property type="protein sequence ID" value="nRc.2.0.1.t37930-RA"/>
    <property type="gene ID" value="nRc.2.0.1.g37930"/>
</dbReference>
<feature type="region of interest" description="Disordered" evidence="1">
    <location>
        <begin position="105"/>
        <end position="131"/>
    </location>
</feature>
<name>A0A915KHS1_ROMCU</name>
<proteinExistence type="predicted"/>
<feature type="domain" description="PID" evidence="2">
    <location>
        <begin position="1"/>
        <end position="62"/>
    </location>
</feature>
<evidence type="ECO:0000256" key="1">
    <source>
        <dbReference type="SAM" id="MobiDB-lite"/>
    </source>
</evidence>
<evidence type="ECO:0000259" key="2">
    <source>
        <dbReference type="Pfam" id="PF14719"/>
    </source>
</evidence>
<dbReference type="Proteomes" id="UP000887565">
    <property type="component" value="Unplaced"/>
</dbReference>
<accession>A0A915KHS1</accession>
<sequence length="224" mass="24942">MKPEMRCHAVLCKRLEQPANLAQSLQEKITAALMDYKREKLAKQNLRLSSASTAGYQPSVPRSIDEEFEEECIGEDAVNIDIAAAVASRHLTPYLADGRLSFDDGESSDVGGLTPSSSSDDASPDLPNRRRDSTFDFMRVVVDDENFNTTDFSKNKDRKFSLPDVVVETSTKNVVDDDDSISNESGYHEEKLSPIVGRQEDEGKICRFEDDYSIRKSAAGFDML</sequence>
<feature type="compositionally biased region" description="Low complexity" evidence="1">
    <location>
        <begin position="115"/>
        <end position="126"/>
    </location>
</feature>
<organism evidence="3 4">
    <name type="scientific">Romanomermis culicivorax</name>
    <name type="common">Nematode worm</name>
    <dbReference type="NCBI Taxonomy" id="13658"/>
    <lineage>
        <taxon>Eukaryota</taxon>
        <taxon>Metazoa</taxon>
        <taxon>Ecdysozoa</taxon>
        <taxon>Nematoda</taxon>
        <taxon>Enoplea</taxon>
        <taxon>Dorylaimia</taxon>
        <taxon>Mermithida</taxon>
        <taxon>Mermithoidea</taxon>
        <taxon>Mermithidae</taxon>
        <taxon>Romanomermis</taxon>
    </lineage>
</organism>
<dbReference type="AlphaFoldDB" id="A0A915KHS1"/>
<evidence type="ECO:0000313" key="4">
    <source>
        <dbReference type="WBParaSite" id="nRc.2.0.1.t37930-RA"/>
    </source>
</evidence>
<dbReference type="Pfam" id="PF14719">
    <property type="entry name" value="PID_2"/>
    <property type="match status" value="1"/>
</dbReference>
<reference evidence="4" key="1">
    <citation type="submission" date="2022-11" db="UniProtKB">
        <authorList>
            <consortium name="WormBaseParasite"/>
        </authorList>
    </citation>
    <scope>IDENTIFICATION</scope>
</reference>
<dbReference type="InterPro" id="IPR006020">
    <property type="entry name" value="PTB/PI_dom"/>
</dbReference>
<keyword evidence="3" id="KW-1185">Reference proteome</keyword>
<protein>
    <submittedName>
        <fullName evidence="4">PID domain-containing protein</fullName>
    </submittedName>
</protein>